<sequence length="568" mass="62352">MTAGKGALIVQSDMTVLLDEQIETAREAREQLLMFGEVVKTVGSLHTYRLTPLALWNAMSAGVSWQNALECLERHARYGLPFTAAATLRGWGQRFGKLRLQLREGELVLGGDTALLSQLAQQKQLADWIKDKTAEGEWVLHGHCRGLLKQELTRLGYPVLDYAGYHDGEALDIGLRKLTLRGRPFSLRPYQAAAVDRFLQEGAVQSGSGVAVLPCGTGKTVVGLAALAGVGAAALILASSHSAALQWRDELLDKTTLDISSIGIYSGKQREIAPVTIATYNLLTRRATAGDEYRHMELLTKRDWGLVIYDEVHLLPAPVFRMTASIQATRRLGLTATLVREDGCAEDVYSLIGPKLYDMAWKDAELGGYISSVSCKEITVPLHPSQRKLYHAAGGRGQLRIAAENHNKLGIVKRLLRQHEGKPALVIGQYLKQLNDIAQSLNAPILTGEVPPQERAELYSRFKRGDISVLVVSKVANLAIDLPDAAVAIQLSGSFGSRQEEAQRIGRLLRPKAGSNKAWFYSIVTEGTKETQFALKRQLFMMEQGYVYERMAEQGEAEPVSEAGRPTS</sequence>
<dbReference type="GO" id="GO:0043138">
    <property type="term" value="F:3'-5' DNA helicase activity"/>
    <property type="evidence" value="ECO:0007669"/>
    <property type="project" value="UniProtKB-EC"/>
</dbReference>
<dbReference type="STRING" id="1844972.A7K91_04725"/>
<dbReference type="EMBL" id="LYPA01000064">
    <property type="protein sequence ID" value="OBR64887.1"/>
    <property type="molecule type" value="Genomic_DNA"/>
</dbReference>
<dbReference type="Gene3D" id="3.40.50.300">
    <property type="entry name" value="P-loop containing nucleotide triphosphate hydrolases"/>
    <property type="match status" value="2"/>
</dbReference>
<name>A0A1A5YH25_9BACL</name>
<dbReference type="InterPro" id="IPR006935">
    <property type="entry name" value="Helicase/UvrB_N"/>
</dbReference>
<dbReference type="EC" id="5.6.2.4" evidence="8"/>
<dbReference type="SMART" id="SM00487">
    <property type="entry name" value="DEXDc"/>
    <property type="match status" value="1"/>
</dbReference>
<dbReference type="PROSITE" id="PS51192">
    <property type="entry name" value="HELICASE_ATP_BIND_1"/>
    <property type="match status" value="1"/>
</dbReference>
<evidence type="ECO:0000256" key="2">
    <source>
        <dbReference type="ARBA" id="ARBA00022741"/>
    </source>
</evidence>
<dbReference type="GO" id="GO:0016787">
    <property type="term" value="F:hydrolase activity"/>
    <property type="evidence" value="ECO:0007669"/>
    <property type="project" value="UniProtKB-KW"/>
</dbReference>
<feature type="domain" description="Helicase ATP-binding" evidence="10">
    <location>
        <begin position="200"/>
        <end position="356"/>
    </location>
</feature>
<keyword evidence="13" id="KW-1185">Reference proteome</keyword>
<evidence type="ECO:0000256" key="7">
    <source>
        <dbReference type="ARBA" id="ARBA00034617"/>
    </source>
</evidence>
<dbReference type="SUPFAM" id="SSF52540">
    <property type="entry name" value="P-loop containing nucleoside triphosphate hydrolases"/>
    <property type="match status" value="1"/>
</dbReference>
<dbReference type="InterPro" id="IPR014001">
    <property type="entry name" value="Helicase_ATP-bd"/>
</dbReference>
<dbReference type="InterPro" id="IPR001650">
    <property type="entry name" value="Helicase_C-like"/>
</dbReference>
<dbReference type="InterPro" id="IPR050615">
    <property type="entry name" value="ATP-dep_DNA_Helicase"/>
</dbReference>
<dbReference type="CDD" id="cd18789">
    <property type="entry name" value="SF2_C_XPB"/>
    <property type="match status" value="1"/>
</dbReference>
<dbReference type="OrthoDB" id="9802848at2"/>
<organism evidence="12 13">
    <name type="scientific">Paenibacillus oryzae</name>
    <dbReference type="NCBI Taxonomy" id="1844972"/>
    <lineage>
        <taxon>Bacteria</taxon>
        <taxon>Bacillati</taxon>
        <taxon>Bacillota</taxon>
        <taxon>Bacilli</taxon>
        <taxon>Bacillales</taxon>
        <taxon>Paenibacillaceae</taxon>
        <taxon>Paenibacillus</taxon>
    </lineage>
</organism>
<evidence type="ECO:0000256" key="8">
    <source>
        <dbReference type="ARBA" id="ARBA00034808"/>
    </source>
</evidence>
<keyword evidence="2" id="KW-0547">Nucleotide-binding</keyword>
<evidence type="ECO:0000256" key="9">
    <source>
        <dbReference type="ARBA" id="ARBA00048988"/>
    </source>
</evidence>
<dbReference type="GO" id="GO:0003677">
    <property type="term" value="F:DNA binding"/>
    <property type="evidence" value="ECO:0007669"/>
    <property type="project" value="InterPro"/>
</dbReference>
<dbReference type="Pfam" id="PF16203">
    <property type="entry name" value="ERCC3_RAD25_C"/>
    <property type="match status" value="1"/>
</dbReference>
<dbReference type="SMART" id="SM00490">
    <property type="entry name" value="HELICc"/>
    <property type="match status" value="1"/>
</dbReference>
<feature type="domain" description="Helicase C-terminal" evidence="11">
    <location>
        <begin position="411"/>
        <end position="559"/>
    </location>
</feature>
<evidence type="ECO:0000259" key="10">
    <source>
        <dbReference type="PROSITE" id="PS51192"/>
    </source>
</evidence>
<reference evidence="12 13" key="1">
    <citation type="submission" date="2016-05" db="EMBL/GenBank/DDBJ databases">
        <title>Paenibacillus oryzae. sp. nov., isolated from the rice root.</title>
        <authorList>
            <person name="Zhang J."/>
            <person name="Zhang X."/>
        </authorList>
    </citation>
    <scope>NUCLEOTIDE SEQUENCE [LARGE SCALE GENOMIC DNA]</scope>
    <source>
        <strain evidence="12 13">1DrF-4</strain>
    </source>
</reference>
<gene>
    <name evidence="12" type="ORF">A7K91_04725</name>
</gene>
<evidence type="ECO:0000256" key="6">
    <source>
        <dbReference type="ARBA" id="ARBA00023235"/>
    </source>
</evidence>
<evidence type="ECO:0000256" key="5">
    <source>
        <dbReference type="ARBA" id="ARBA00022840"/>
    </source>
</evidence>
<evidence type="ECO:0000256" key="4">
    <source>
        <dbReference type="ARBA" id="ARBA00022806"/>
    </source>
</evidence>
<dbReference type="NCBIfam" id="NF045503">
    <property type="entry name" value="repair_heli_XPB"/>
    <property type="match status" value="1"/>
</dbReference>
<comment type="catalytic activity">
    <reaction evidence="7">
        <text>Couples ATP hydrolysis with the unwinding of duplex DNA by translocating in the 3'-5' direction.</text>
        <dbReference type="EC" id="5.6.2.4"/>
    </reaction>
</comment>
<dbReference type="InterPro" id="IPR032830">
    <property type="entry name" value="XPB/Ssl2_N"/>
</dbReference>
<dbReference type="InterPro" id="IPR032438">
    <property type="entry name" value="ERCC3_RAD25_C"/>
</dbReference>
<dbReference type="GO" id="GO:0005524">
    <property type="term" value="F:ATP binding"/>
    <property type="evidence" value="ECO:0007669"/>
    <property type="project" value="UniProtKB-KW"/>
</dbReference>
<evidence type="ECO:0000313" key="13">
    <source>
        <dbReference type="Proteomes" id="UP000092024"/>
    </source>
</evidence>
<dbReference type="PROSITE" id="PS51194">
    <property type="entry name" value="HELICASE_CTER"/>
    <property type="match status" value="1"/>
</dbReference>
<dbReference type="RefSeq" id="WP_068684029.1">
    <property type="nucleotide sequence ID" value="NZ_LYPA01000064.1"/>
</dbReference>
<evidence type="ECO:0000256" key="1">
    <source>
        <dbReference type="ARBA" id="ARBA00006637"/>
    </source>
</evidence>
<evidence type="ECO:0000313" key="12">
    <source>
        <dbReference type="EMBL" id="OBR64887.1"/>
    </source>
</evidence>
<comment type="catalytic activity">
    <reaction evidence="9">
        <text>ATP + H2O = ADP + phosphate + H(+)</text>
        <dbReference type="Rhea" id="RHEA:13065"/>
        <dbReference type="ChEBI" id="CHEBI:15377"/>
        <dbReference type="ChEBI" id="CHEBI:15378"/>
        <dbReference type="ChEBI" id="CHEBI:30616"/>
        <dbReference type="ChEBI" id="CHEBI:43474"/>
        <dbReference type="ChEBI" id="CHEBI:456216"/>
        <dbReference type="EC" id="5.6.2.4"/>
    </reaction>
</comment>
<dbReference type="InterPro" id="IPR027417">
    <property type="entry name" value="P-loop_NTPase"/>
</dbReference>
<comment type="similarity">
    <text evidence="1">Belongs to the helicase family. RAD25/XPB subfamily.</text>
</comment>
<dbReference type="Proteomes" id="UP000092024">
    <property type="component" value="Unassembled WGS sequence"/>
</dbReference>
<dbReference type="AlphaFoldDB" id="A0A1A5YH25"/>
<evidence type="ECO:0000259" key="11">
    <source>
        <dbReference type="PROSITE" id="PS51194"/>
    </source>
</evidence>
<keyword evidence="3" id="KW-0378">Hydrolase</keyword>
<dbReference type="PANTHER" id="PTHR11274">
    <property type="entry name" value="RAD25/XP-B DNA REPAIR HELICASE"/>
    <property type="match status" value="1"/>
</dbReference>
<protein>
    <recommendedName>
        <fullName evidence="8">DNA 3'-5' helicase</fullName>
        <ecNumber evidence="8">5.6.2.4</ecNumber>
    </recommendedName>
</protein>
<evidence type="ECO:0000256" key="3">
    <source>
        <dbReference type="ARBA" id="ARBA00022801"/>
    </source>
</evidence>
<proteinExistence type="inferred from homology"/>
<keyword evidence="5" id="KW-0067">ATP-binding</keyword>
<dbReference type="Pfam" id="PF04851">
    <property type="entry name" value="ResIII"/>
    <property type="match status" value="1"/>
</dbReference>
<dbReference type="Pfam" id="PF13625">
    <property type="entry name" value="Helicase_C_3"/>
    <property type="match status" value="1"/>
</dbReference>
<accession>A0A1A5YH25</accession>
<keyword evidence="6" id="KW-0413">Isomerase</keyword>
<dbReference type="PANTHER" id="PTHR11274:SF0">
    <property type="entry name" value="GENERAL TRANSCRIPTION AND DNA REPAIR FACTOR IIH HELICASE SUBUNIT XPB"/>
    <property type="match status" value="1"/>
</dbReference>
<keyword evidence="4 12" id="KW-0347">Helicase</keyword>
<comment type="caution">
    <text evidence="12">The sequence shown here is derived from an EMBL/GenBank/DDBJ whole genome shotgun (WGS) entry which is preliminary data.</text>
</comment>